<keyword evidence="10" id="KW-0862">Zinc</keyword>
<dbReference type="SUPFAM" id="SSF52540">
    <property type="entry name" value="P-loop containing nucleoside triphosphate hydrolases"/>
    <property type="match status" value="1"/>
</dbReference>
<keyword evidence="11" id="KW-0067">ATP-binding</keyword>
<evidence type="ECO:0000256" key="10">
    <source>
        <dbReference type="ARBA" id="ARBA00022833"/>
    </source>
</evidence>
<feature type="compositionally biased region" description="Basic and acidic residues" evidence="16">
    <location>
        <begin position="291"/>
        <end position="301"/>
    </location>
</feature>
<dbReference type="InterPro" id="IPR027417">
    <property type="entry name" value="P-loop_NTPase"/>
</dbReference>
<evidence type="ECO:0000256" key="3">
    <source>
        <dbReference type="ARBA" id="ARBA00004173"/>
    </source>
</evidence>
<dbReference type="PANTHER" id="PTHR43655">
    <property type="entry name" value="ATP-DEPENDENT PROTEASE"/>
    <property type="match status" value="1"/>
</dbReference>
<comment type="subcellular location">
    <subcellularLocation>
        <location evidence="2">Membrane</location>
        <topology evidence="2">Multi-pass membrane protein</topology>
    </subcellularLocation>
    <subcellularLocation>
        <location evidence="3">Mitochondrion</location>
    </subcellularLocation>
</comment>
<dbReference type="AlphaFoldDB" id="A0A7R9EUJ7"/>
<reference evidence="18" key="1">
    <citation type="submission" date="2020-11" db="EMBL/GenBank/DDBJ databases">
        <authorList>
            <person name="Tran Van P."/>
        </authorList>
    </citation>
    <scope>NUCLEOTIDE SEQUENCE</scope>
</reference>
<feature type="region of interest" description="Disordered" evidence="16">
    <location>
        <begin position="273"/>
        <end position="306"/>
    </location>
</feature>
<evidence type="ECO:0000256" key="9">
    <source>
        <dbReference type="ARBA" id="ARBA00022801"/>
    </source>
</evidence>
<feature type="domain" description="AAA+ ATPase" evidence="17">
    <location>
        <begin position="520"/>
        <end position="662"/>
    </location>
</feature>
<dbReference type="GO" id="GO:0004222">
    <property type="term" value="F:metalloendopeptidase activity"/>
    <property type="evidence" value="ECO:0007669"/>
    <property type="project" value="InterPro"/>
</dbReference>
<dbReference type="FunFam" id="3.40.50.300:FF:000277">
    <property type="entry name" value="ATP-dependent zinc metalloprotease FtsH"/>
    <property type="match status" value="1"/>
</dbReference>
<comment type="similarity">
    <text evidence="4">In the N-terminal section; belongs to the AAA ATPase family.</text>
</comment>
<dbReference type="InterPro" id="IPR003593">
    <property type="entry name" value="AAA+_ATPase"/>
</dbReference>
<evidence type="ECO:0000256" key="16">
    <source>
        <dbReference type="SAM" id="MobiDB-lite"/>
    </source>
</evidence>
<evidence type="ECO:0000313" key="18">
    <source>
        <dbReference type="EMBL" id="CAD7441161.1"/>
    </source>
</evidence>
<dbReference type="Gene3D" id="3.40.1690.20">
    <property type="match status" value="1"/>
</dbReference>
<accession>A0A7R9EUJ7</accession>
<keyword evidence="12" id="KW-0809">Transit peptide</keyword>
<evidence type="ECO:0000256" key="6">
    <source>
        <dbReference type="ARBA" id="ARBA00022692"/>
    </source>
</evidence>
<dbReference type="FunFam" id="1.20.58.760:FF:000003">
    <property type="entry name" value="AFG3-like AAA ATPase 2"/>
    <property type="match status" value="1"/>
</dbReference>
<comment type="cofactor">
    <cofactor evidence="1">
        <name>Zn(2+)</name>
        <dbReference type="ChEBI" id="CHEBI:29105"/>
    </cofactor>
</comment>
<dbReference type="EMBL" id="OD565228">
    <property type="protein sequence ID" value="CAD7441161.1"/>
    <property type="molecule type" value="Genomic_DNA"/>
</dbReference>
<dbReference type="GO" id="GO:0004176">
    <property type="term" value="F:ATP-dependent peptidase activity"/>
    <property type="evidence" value="ECO:0007669"/>
    <property type="project" value="InterPro"/>
</dbReference>
<dbReference type="InterPro" id="IPR011546">
    <property type="entry name" value="Pept_M41_FtsH_extracell"/>
</dbReference>
<evidence type="ECO:0000256" key="8">
    <source>
        <dbReference type="ARBA" id="ARBA00022741"/>
    </source>
</evidence>
<evidence type="ECO:0000256" key="1">
    <source>
        <dbReference type="ARBA" id="ARBA00001947"/>
    </source>
</evidence>
<keyword evidence="6" id="KW-0812">Transmembrane</keyword>
<evidence type="ECO:0000256" key="11">
    <source>
        <dbReference type="ARBA" id="ARBA00022840"/>
    </source>
</evidence>
<evidence type="ECO:0000256" key="15">
    <source>
        <dbReference type="ARBA" id="ARBA00023136"/>
    </source>
</evidence>
<name>A0A7R9EUJ7_9NEOP</name>
<sequence>MLEGYSDREGDIGLYTPPPLLFYTARTEQSCQPARFSKHAPSPSILKLISVNYGALKLISVNCGALMLINVNYGALKLISVNCGILKLISVNCSTPEKNVGHPWSKASLSQWTTLPKTGRLGFESMLGNKRSLDKLASGVITGEYMSLNRSGVRSRGLWLQPSTTPTFVFMSVSSHTLVTRGNTSQVRDRQRNWTISWSGESMGKIYSMVHPTEIRTSISPSSAVELNTTSALANYATEVSKQISREYRAVCDLLHRSGLRHVDQLGLPHLPTSRLYHTSTPKPQKQQPPTKKEDKKPGKENEDDDKIPSLLAKAFLWMLTAYMLIAVISLLFPSSNQPEVIRYVSWNEFVYHMLAKGEVEEVIVRPDVDIVTIILHDGAIVKGKRMDHKTFHMNIVDINRFEEKLREAEKRLGITVDKGVPIIYERSSDTAGKLLASLIVVGLILSLLSRSKSIRPPISMDSFTQMGRAKFTLVDSLTGPGKGVHFSDVAGLIEAKQEVKEFVDYLKRPEYYRRLGAKVPQGALLLGPPGCGKTLLAKAVATESNVPFLSMNGSEFIEMIGGLGAARVRDLFKEAKKRAPCIIYIDEIDAIGRKRSGGSGQFNSAAGEGEQTLNQLLVEMDGMVSKEGVIILASTNRADVLDKALLRPGRFDRHILIDLPTFEERKETFEQHLKSISLEKEPQFYSRRMAYLTPGFSASKNFDQRPRKSEDQQFIGLDHASIAHMQLIITHRPGADIANVCNEAALHAARLKHTVVTGDDLEYAVERVVGGTEKRSHVMSPQEKTVVAYHESGHALVGWMLQHTDALLKVTIVPRTNLALGFAQYMPSDQKLHSEEELFQRMCMALGGRVAESLTFNKITTGAQNDLQKVTKMAYAQVKQYGMSKTVGLMSFPEDDPSREVGRRPFSKRLAALMDEEARRIVVMAYKKTEEVLTEHKDKLALLAETLLKKETLNYDDVESLIGPPPHGKKNLISEVDFQAIHDSNETQGKEESDLAKP</sequence>
<dbReference type="GO" id="GO:0034982">
    <property type="term" value="P:mitochondrial protein processing"/>
    <property type="evidence" value="ECO:0007669"/>
    <property type="project" value="TreeGrafter"/>
</dbReference>
<dbReference type="InterPro" id="IPR000642">
    <property type="entry name" value="Peptidase_M41"/>
</dbReference>
<feature type="region of interest" description="Disordered" evidence="16">
    <location>
        <begin position="962"/>
        <end position="999"/>
    </location>
</feature>
<keyword evidence="8" id="KW-0547">Nucleotide-binding</keyword>
<evidence type="ECO:0000256" key="7">
    <source>
        <dbReference type="ARBA" id="ARBA00022723"/>
    </source>
</evidence>
<keyword evidence="13" id="KW-1133">Transmembrane helix</keyword>
<dbReference type="Gene3D" id="1.20.58.760">
    <property type="entry name" value="Peptidase M41"/>
    <property type="match status" value="1"/>
</dbReference>
<dbReference type="InterPro" id="IPR050928">
    <property type="entry name" value="ATP-dep_Zn_Metalloprotease"/>
</dbReference>
<keyword evidence="14" id="KW-0482">Metalloprotease</keyword>
<gene>
    <name evidence="18" type="ORF">TBIB3V08_LOCUS3635</name>
</gene>
<feature type="compositionally biased region" description="Basic and acidic residues" evidence="16">
    <location>
        <begin position="984"/>
        <end position="999"/>
    </location>
</feature>
<dbReference type="Gene3D" id="1.10.8.60">
    <property type="match status" value="2"/>
</dbReference>
<protein>
    <recommendedName>
        <fullName evidence="17">AAA+ ATPase domain-containing protein</fullName>
    </recommendedName>
</protein>
<dbReference type="Pfam" id="PF01434">
    <property type="entry name" value="Peptidase_M41"/>
    <property type="match status" value="1"/>
</dbReference>
<evidence type="ECO:0000256" key="5">
    <source>
        <dbReference type="ARBA" id="ARBA00022670"/>
    </source>
</evidence>
<dbReference type="GO" id="GO:0005524">
    <property type="term" value="F:ATP binding"/>
    <property type="evidence" value="ECO:0007669"/>
    <property type="project" value="UniProtKB-KW"/>
</dbReference>
<evidence type="ECO:0000256" key="12">
    <source>
        <dbReference type="ARBA" id="ARBA00022946"/>
    </source>
</evidence>
<evidence type="ECO:0000256" key="4">
    <source>
        <dbReference type="ARBA" id="ARBA00010550"/>
    </source>
</evidence>
<dbReference type="GO" id="GO:0008270">
    <property type="term" value="F:zinc ion binding"/>
    <property type="evidence" value="ECO:0007669"/>
    <property type="project" value="InterPro"/>
</dbReference>
<dbReference type="Pfam" id="PF00004">
    <property type="entry name" value="AAA"/>
    <property type="match status" value="1"/>
</dbReference>
<dbReference type="Pfam" id="PF06480">
    <property type="entry name" value="FtsH_ext"/>
    <property type="match status" value="1"/>
</dbReference>
<evidence type="ECO:0000259" key="17">
    <source>
        <dbReference type="SMART" id="SM00382"/>
    </source>
</evidence>
<dbReference type="InterPro" id="IPR003959">
    <property type="entry name" value="ATPase_AAA_core"/>
</dbReference>
<dbReference type="CDD" id="cd19501">
    <property type="entry name" value="RecA-like_FtsH"/>
    <property type="match status" value="1"/>
</dbReference>
<organism evidence="18">
    <name type="scientific">Timema bartmani</name>
    <dbReference type="NCBI Taxonomy" id="61472"/>
    <lineage>
        <taxon>Eukaryota</taxon>
        <taxon>Metazoa</taxon>
        <taxon>Ecdysozoa</taxon>
        <taxon>Arthropoda</taxon>
        <taxon>Hexapoda</taxon>
        <taxon>Insecta</taxon>
        <taxon>Pterygota</taxon>
        <taxon>Neoptera</taxon>
        <taxon>Polyneoptera</taxon>
        <taxon>Phasmatodea</taxon>
        <taxon>Timematodea</taxon>
        <taxon>Timematoidea</taxon>
        <taxon>Timematidae</taxon>
        <taxon>Timema</taxon>
    </lineage>
</organism>
<evidence type="ECO:0000256" key="2">
    <source>
        <dbReference type="ARBA" id="ARBA00004141"/>
    </source>
</evidence>
<keyword evidence="5" id="KW-0645">Protease</keyword>
<dbReference type="InterPro" id="IPR037219">
    <property type="entry name" value="Peptidase_M41-like"/>
</dbReference>
<evidence type="ECO:0000256" key="13">
    <source>
        <dbReference type="ARBA" id="ARBA00022989"/>
    </source>
</evidence>
<dbReference type="SUPFAM" id="SSF140990">
    <property type="entry name" value="FtsH protease domain-like"/>
    <property type="match status" value="1"/>
</dbReference>
<feature type="compositionally biased region" description="Low complexity" evidence="16">
    <location>
        <begin position="279"/>
        <end position="290"/>
    </location>
</feature>
<dbReference type="Gene3D" id="3.40.50.300">
    <property type="entry name" value="P-loop containing nucleotide triphosphate hydrolases"/>
    <property type="match status" value="1"/>
</dbReference>
<dbReference type="GO" id="GO:0005745">
    <property type="term" value="C:m-AAA complex"/>
    <property type="evidence" value="ECO:0007669"/>
    <property type="project" value="TreeGrafter"/>
</dbReference>
<keyword evidence="7" id="KW-0479">Metal-binding</keyword>
<keyword evidence="15" id="KW-0472">Membrane</keyword>
<dbReference type="GO" id="GO:0016887">
    <property type="term" value="F:ATP hydrolysis activity"/>
    <property type="evidence" value="ECO:0007669"/>
    <property type="project" value="InterPro"/>
</dbReference>
<evidence type="ECO:0000256" key="14">
    <source>
        <dbReference type="ARBA" id="ARBA00023049"/>
    </source>
</evidence>
<keyword evidence="9" id="KW-0378">Hydrolase</keyword>
<dbReference type="SMART" id="SM00382">
    <property type="entry name" value="AAA"/>
    <property type="match status" value="1"/>
</dbReference>
<dbReference type="PANTHER" id="PTHR43655:SF8">
    <property type="entry name" value="PARAPLEGIN"/>
    <property type="match status" value="1"/>
</dbReference>
<proteinExistence type="inferred from homology"/>